<dbReference type="Proteomes" id="UP000190625">
    <property type="component" value="Unassembled WGS sequence"/>
</dbReference>
<dbReference type="RefSeq" id="WP_078808872.1">
    <property type="nucleotide sequence ID" value="NZ_FUWM01000004.1"/>
</dbReference>
<dbReference type="OrthoDB" id="2902550at2"/>
<reference evidence="2" key="1">
    <citation type="submission" date="2017-02" db="EMBL/GenBank/DDBJ databases">
        <authorList>
            <person name="Varghese N."/>
            <person name="Submissions S."/>
        </authorList>
    </citation>
    <scope>NUCLEOTIDE SEQUENCE [LARGE SCALE GENOMIC DNA]</scope>
    <source>
        <strain evidence="2">ATCC BAA-73</strain>
    </source>
</reference>
<dbReference type="InterPro" id="IPR012452">
    <property type="entry name" value="DUF1657"/>
</dbReference>
<gene>
    <name evidence="1" type="ORF">SAMN02745118_00346</name>
</gene>
<protein>
    <recommendedName>
        <fullName evidence="3">DUF1657 domain-containing protein</fullName>
    </recommendedName>
</protein>
<sequence>MTVGQNLHQSLTALESEKANMESYALQTQDQMAQQMFNNCANQLDQVVQDLKNRTNYVEGEEPQFKVKQQQNQQQS</sequence>
<evidence type="ECO:0000313" key="1">
    <source>
        <dbReference type="EMBL" id="SJZ32617.1"/>
    </source>
</evidence>
<evidence type="ECO:0008006" key="3">
    <source>
        <dbReference type="Google" id="ProtNLM"/>
    </source>
</evidence>
<name>A0A1T4JRC8_9FIRM</name>
<dbReference type="STRING" id="142842.SAMN02745118_00346"/>
<dbReference type="Pfam" id="PF07870">
    <property type="entry name" value="DUF1657"/>
    <property type="match status" value="1"/>
</dbReference>
<organism evidence="1 2">
    <name type="scientific">Selenihalanaerobacter shriftii</name>
    <dbReference type="NCBI Taxonomy" id="142842"/>
    <lineage>
        <taxon>Bacteria</taxon>
        <taxon>Bacillati</taxon>
        <taxon>Bacillota</taxon>
        <taxon>Clostridia</taxon>
        <taxon>Halanaerobiales</taxon>
        <taxon>Halobacteroidaceae</taxon>
        <taxon>Selenihalanaerobacter</taxon>
    </lineage>
</organism>
<evidence type="ECO:0000313" key="2">
    <source>
        <dbReference type="Proteomes" id="UP000190625"/>
    </source>
</evidence>
<proteinExistence type="predicted"/>
<keyword evidence="2" id="KW-1185">Reference proteome</keyword>
<dbReference type="EMBL" id="FUWM01000004">
    <property type="protein sequence ID" value="SJZ32617.1"/>
    <property type="molecule type" value="Genomic_DNA"/>
</dbReference>
<accession>A0A1T4JRC8</accession>
<dbReference type="AlphaFoldDB" id="A0A1T4JRC8"/>